<protein>
    <submittedName>
        <fullName evidence="2">Uncharacterized protein</fullName>
    </submittedName>
</protein>
<organism evidence="2 3">
    <name type="scientific">Photorhabdus temperata subsp. temperata Meg1</name>
    <dbReference type="NCBI Taxonomy" id="1393735"/>
    <lineage>
        <taxon>Bacteria</taxon>
        <taxon>Pseudomonadati</taxon>
        <taxon>Pseudomonadota</taxon>
        <taxon>Gammaproteobacteria</taxon>
        <taxon>Enterobacterales</taxon>
        <taxon>Morganellaceae</taxon>
        <taxon>Photorhabdus</taxon>
    </lineage>
</organism>
<dbReference type="PATRIC" id="fig|1393735.3.peg.4223"/>
<sequence>MKKYICTLFLLVLTSFSVFAQSTNYSVLQKSMQSWQPLSISDSGDVITLTMDEGQVTSDIYKSVIKMGVCGPIWLGVKNSYLKNTKEIRVLNRHNYIGYVFENPRSSCDDVGKATDDNVDLIILSHTHGHMNR</sequence>
<accession>A0A081RRF6</accession>
<evidence type="ECO:0000313" key="3">
    <source>
        <dbReference type="Proteomes" id="UP000028002"/>
    </source>
</evidence>
<feature type="signal peptide" evidence="1">
    <location>
        <begin position="1"/>
        <end position="20"/>
    </location>
</feature>
<reference evidence="2 3" key="1">
    <citation type="submission" date="2014-03" db="EMBL/GenBank/DDBJ databases">
        <title>Draft Genome of Photorhabdus temperata Meg1.</title>
        <authorList>
            <person name="Hurst S.G.IV."/>
            <person name="Morris K."/>
            <person name="Thomas K."/>
            <person name="Tisa L.S."/>
        </authorList>
    </citation>
    <scope>NUCLEOTIDE SEQUENCE [LARGE SCALE GENOMIC DNA]</scope>
    <source>
        <strain evidence="2 3">Meg1</strain>
    </source>
</reference>
<comment type="caution">
    <text evidence="2">The sequence shown here is derived from an EMBL/GenBank/DDBJ whole genome shotgun (WGS) entry which is preliminary data.</text>
</comment>
<evidence type="ECO:0000256" key="1">
    <source>
        <dbReference type="SAM" id="SignalP"/>
    </source>
</evidence>
<dbReference type="Proteomes" id="UP000028002">
    <property type="component" value="Unassembled WGS sequence"/>
</dbReference>
<evidence type="ECO:0000313" key="2">
    <source>
        <dbReference type="EMBL" id="KER01259.1"/>
    </source>
</evidence>
<dbReference type="AlphaFoldDB" id="A0A081RRF6"/>
<feature type="chain" id="PRO_5001763480" evidence="1">
    <location>
        <begin position="21"/>
        <end position="133"/>
    </location>
</feature>
<dbReference type="RefSeq" id="WP_036841315.1">
    <property type="nucleotide sequence ID" value="NZ_CAWLUD010000094.1"/>
</dbReference>
<gene>
    <name evidence="2" type="ORF">MEG1DRAFT_04122</name>
</gene>
<dbReference type="EMBL" id="JGVH01000094">
    <property type="protein sequence ID" value="KER01259.1"/>
    <property type="molecule type" value="Genomic_DNA"/>
</dbReference>
<keyword evidence="1" id="KW-0732">Signal</keyword>
<proteinExistence type="predicted"/>
<name>A0A081RRF6_PHOTE</name>